<dbReference type="PROSITE" id="PS51257">
    <property type="entry name" value="PROKAR_LIPOPROTEIN"/>
    <property type="match status" value="1"/>
</dbReference>
<dbReference type="PATRIC" id="fig|29540.5.peg.3706"/>
<reference evidence="2 3" key="1">
    <citation type="journal article" date="2014" name="PLoS Genet.">
        <title>Phylogenetically driven sequencing of extremely halophilic archaea reveals strategies for static and dynamic osmo-response.</title>
        <authorList>
            <person name="Becker E.A."/>
            <person name="Seitzer P.M."/>
            <person name="Tritt A."/>
            <person name="Larsen D."/>
            <person name="Krusor M."/>
            <person name="Yao A.I."/>
            <person name="Wu D."/>
            <person name="Madern D."/>
            <person name="Eisen J.A."/>
            <person name="Darling A.E."/>
            <person name="Facciotti M.T."/>
        </authorList>
    </citation>
    <scope>NUCLEOTIDE SEQUENCE [LARGE SCALE GENOMIC DNA]</scope>
    <source>
        <strain evidence="2 3">DSM 12278</strain>
    </source>
</reference>
<evidence type="ECO:0000313" key="3">
    <source>
        <dbReference type="Proteomes" id="UP000011554"/>
    </source>
</evidence>
<dbReference type="Proteomes" id="UP000011554">
    <property type="component" value="Unassembled WGS sequence"/>
</dbReference>
<dbReference type="STRING" id="29540.C481_18190"/>
<gene>
    <name evidence="2" type="ORF">C481_18190</name>
</gene>
<feature type="compositionally biased region" description="Low complexity" evidence="1">
    <location>
        <begin position="82"/>
        <end position="101"/>
    </location>
</feature>
<feature type="region of interest" description="Disordered" evidence="1">
    <location>
        <begin position="82"/>
        <end position="111"/>
    </location>
</feature>
<proteinExistence type="predicted"/>
<dbReference type="AlphaFoldDB" id="M0AJ26"/>
<protein>
    <submittedName>
        <fullName evidence="2">Uncharacterized protein</fullName>
    </submittedName>
</protein>
<sequence length="249" mass="26370">MNRRRLLRVSGSGLAIAAGGLAGCLGSSDETPPPRESTVFDDVSIVEGTMEIALVSEPEVESRADNVDAPVATTIVPIGLARAGSRSSSSGSGSSGATSRGNGVPSSAPTGRHGWAIYGASSGSHWRDNHDDELETYRATIATLGVSYMGSNDAYQAESPGPEPADWDEEWSDPEPGSMFEVDLHGLSADGQGETETESEIDAGWYRVGTHLESPDGDTDFEWQAADFKLEQATSGWTIDEAWHVRPRV</sequence>
<accession>M0AJ26</accession>
<organism evidence="2 3">
    <name type="scientific">Natrialba asiatica (strain ATCC 700177 / DSM 12278 / JCM 9576 / FERM P-10747 / NBRC 102637 / 172P1)</name>
    <dbReference type="NCBI Taxonomy" id="29540"/>
    <lineage>
        <taxon>Archaea</taxon>
        <taxon>Methanobacteriati</taxon>
        <taxon>Methanobacteriota</taxon>
        <taxon>Stenosarchaea group</taxon>
        <taxon>Halobacteria</taxon>
        <taxon>Halobacteriales</taxon>
        <taxon>Natrialbaceae</taxon>
        <taxon>Natrialba</taxon>
    </lineage>
</organism>
<keyword evidence="3" id="KW-1185">Reference proteome</keyword>
<dbReference type="eggNOG" id="arCOG09178">
    <property type="taxonomic scope" value="Archaea"/>
</dbReference>
<name>M0AJ26_NATA1</name>
<feature type="region of interest" description="Disordered" evidence="1">
    <location>
        <begin position="152"/>
        <end position="183"/>
    </location>
</feature>
<dbReference type="EMBL" id="AOIO01000040">
    <property type="protein sequence ID" value="ELY97892.1"/>
    <property type="molecule type" value="Genomic_DNA"/>
</dbReference>
<dbReference type="OrthoDB" id="199072at2157"/>
<evidence type="ECO:0000313" key="2">
    <source>
        <dbReference type="EMBL" id="ELY97892.1"/>
    </source>
</evidence>
<evidence type="ECO:0000256" key="1">
    <source>
        <dbReference type="SAM" id="MobiDB-lite"/>
    </source>
</evidence>
<comment type="caution">
    <text evidence="2">The sequence shown here is derived from an EMBL/GenBank/DDBJ whole genome shotgun (WGS) entry which is preliminary data.</text>
</comment>
<dbReference type="RefSeq" id="WP_006110740.1">
    <property type="nucleotide sequence ID" value="NZ_AOIO01000040.1"/>
</dbReference>